<evidence type="ECO:0000256" key="4">
    <source>
        <dbReference type="ARBA" id="ARBA00022989"/>
    </source>
</evidence>
<evidence type="ECO:0000313" key="8">
    <source>
        <dbReference type="Proteomes" id="UP000038011"/>
    </source>
</evidence>
<dbReference type="GO" id="GO:0005886">
    <property type="term" value="C:plasma membrane"/>
    <property type="evidence" value="ECO:0007669"/>
    <property type="project" value="UniProtKB-SubCell"/>
</dbReference>
<proteinExistence type="predicted"/>
<evidence type="ECO:0000256" key="5">
    <source>
        <dbReference type="ARBA" id="ARBA00023136"/>
    </source>
</evidence>
<feature type="transmembrane region" description="Helical" evidence="6">
    <location>
        <begin position="144"/>
        <end position="165"/>
    </location>
</feature>
<keyword evidence="4 6" id="KW-1133">Transmembrane helix</keyword>
<keyword evidence="3 6" id="KW-0812">Transmembrane</keyword>
<organism evidence="7 8">
    <name type="scientific">Ahrensia marina</name>
    <dbReference type="NCBI Taxonomy" id="1514904"/>
    <lineage>
        <taxon>Bacteria</taxon>
        <taxon>Pseudomonadati</taxon>
        <taxon>Pseudomonadota</taxon>
        <taxon>Alphaproteobacteria</taxon>
        <taxon>Hyphomicrobiales</taxon>
        <taxon>Ahrensiaceae</taxon>
        <taxon>Ahrensia</taxon>
    </lineage>
</organism>
<dbReference type="Proteomes" id="UP000038011">
    <property type="component" value="Unassembled WGS sequence"/>
</dbReference>
<evidence type="ECO:0000256" key="3">
    <source>
        <dbReference type="ARBA" id="ARBA00022692"/>
    </source>
</evidence>
<accession>A0A0N1J6F7</accession>
<dbReference type="RefSeq" id="WP_053998996.1">
    <property type="nucleotide sequence ID" value="NZ_JXMU01000011.1"/>
</dbReference>
<name>A0A0N1J6F7_9HYPH</name>
<comment type="caution">
    <text evidence="7">The sequence shown here is derived from an EMBL/GenBank/DDBJ whole genome shotgun (WGS) entry which is preliminary data.</text>
</comment>
<dbReference type="STRING" id="1514904.SU32_08865"/>
<reference evidence="7 8" key="1">
    <citation type="submission" date="2015-01" db="EMBL/GenBank/DDBJ databases">
        <title>Ahrensia donghaiensis sp. nov., a novel dimethylsulphoniopropionate-cleavage bacterium isolated from seawater and emended descriptions of the genus Ahrensia and Ahrensia kielensis.</title>
        <authorList>
            <person name="Liu J."/>
        </authorList>
    </citation>
    <scope>NUCLEOTIDE SEQUENCE [LARGE SCALE GENOMIC DNA]</scope>
    <source>
        <strain evidence="7 8">LZD062</strain>
    </source>
</reference>
<evidence type="ECO:0000313" key="7">
    <source>
        <dbReference type="EMBL" id="KPB01354.1"/>
    </source>
</evidence>
<dbReference type="OrthoDB" id="5638726at2"/>
<evidence type="ECO:0000256" key="1">
    <source>
        <dbReference type="ARBA" id="ARBA00004651"/>
    </source>
</evidence>
<evidence type="ECO:0000256" key="6">
    <source>
        <dbReference type="SAM" id="Phobius"/>
    </source>
</evidence>
<sequence length="201" mass="21848">MSVFFTGFSVSLSLILAIGAQNAFVLKQGLQRQNVGIVVIICAITDALLIGVGVAGFNWMTTEIPRLTDFLLYGGVAFLIFYGAKSFYSAWTGSGVLHAVGNIKQSWQSAVLTCLAVTWLNPHMYLDTVVLIGSVSAQYPNDAFIFWIGAALASFSFFVTLGYGARLVAPYFANARAWQILDVFVGCVMWAIAFSLLFRAQ</sequence>
<keyword evidence="8" id="KW-1185">Reference proteome</keyword>
<dbReference type="PATRIC" id="fig|1514904.3.peg.595"/>
<dbReference type="InterPro" id="IPR001123">
    <property type="entry name" value="LeuE-type"/>
</dbReference>
<feature type="transmembrane region" description="Helical" evidence="6">
    <location>
        <begin position="177"/>
        <end position="198"/>
    </location>
</feature>
<protein>
    <submittedName>
        <fullName evidence="7">Amino acid transporter</fullName>
    </submittedName>
</protein>
<dbReference type="EMBL" id="JXMU01000011">
    <property type="protein sequence ID" value="KPB01354.1"/>
    <property type="molecule type" value="Genomic_DNA"/>
</dbReference>
<feature type="transmembrane region" description="Helical" evidence="6">
    <location>
        <begin position="70"/>
        <end position="90"/>
    </location>
</feature>
<dbReference type="PANTHER" id="PTHR30086:SF20">
    <property type="entry name" value="ARGININE EXPORTER PROTEIN ARGO-RELATED"/>
    <property type="match status" value="1"/>
</dbReference>
<dbReference type="Pfam" id="PF01810">
    <property type="entry name" value="LysE"/>
    <property type="match status" value="1"/>
</dbReference>
<gene>
    <name evidence="7" type="ORF">SU32_08865</name>
</gene>
<keyword evidence="2" id="KW-1003">Cell membrane</keyword>
<keyword evidence="5 6" id="KW-0472">Membrane</keyword>
<dbReference type="PANTHER" id="PTHR30086">
    <property type="entry name" value="ARGININE EXPORTER PROTEIN ARGO"/>
    <property type="match status" value="1"/>
</dbReference>
<feature type="transmembrane region" description="Helical" evidence="6">
    <location>
        <begin position="35"/>
        <end position="58"/>
    </location>
</feature>
<comment type="subcellular location">
    <subcellularLocation>
        <location evidence="1">Cell membrane</location>
        <topology evidence="1">Multi-pass membrane protein</topology>
    </subcellularLocation>
</comment>
<dbReference type="GO" id="GO:0015171">
    <property type="term" value="F:amino acid transmembrane transporter activity"/>
    <property type="evidence" value="ECO:0007669"/>
    <property type="project" value="TreeGrafter"/>
</dbReference>
<evidence type="ECO:0000256" key="2">
    <source>
        <dbReference type="ARBA" id="ARBA00022475"/>
    </source>
</evidence>
<dbReference type="AlphaFoldDB" id="A0A0N1J6F7"/>